<dbReference type="EC" id="2.1.1.-" evidence="1"/>
<dbReference type="Gene3D" id="3.40.50.150">
    <property type="entry name" value="Vaccinia Virus protein VP39"/>
    <property type="match status" value="1"/>
</dbReference>
<proteinExistence type="predicted"/>
<dbReference type="EMBL" id="JASCXW010000007">
    <property type="protein sequence ID" value="MDI6452607.1"/>
    <property type="molecule type" value="Genomic_DNA"/>
</dbReference>
<keyword evidence="1" id="KW-0808">Transferase</keyword>
<name>A0AAW6U7Z8_9MOLU</name>
<sequence>MARSKRIEFLAELTKGHHHVLDIGTDHGLVLKIAFEKGYIEKAIASDLREKPLKQAEKNLKNYPTSFIKSDGFLNVKEKFDLAIIAGMGSYLICDILDHAPNSEITYLLQPNDKIEILRAYLMKHHFKIIDEYLIFDKFYYVIIKAIRGKMVLNESDLYLGPILMTKPESRVYYNHKIKQIEKIIVKADSKRKEELENLLKIYKSI</sequence>
<accession>A0AAW6U7Z8</accession>
<dbReference type="GO" id="GO:0160105">
    <property type="term" value="F:tRNA (adenine(22)-N1)-methyltransferase activity"/>
    <property type="evidence" value="ECO:0007669"/>
    <property type="project" value="InterPro"/>
</dbReference>
<organism evidence="1 2">
    <name type="scientific">Peloplasma aerotolerans</name>
    <dbReference type="NCBI Taxonomy" id="3044389"/>
    <lineage>
        <taxon>Bacteria</taxon>
        <taxon>Bacillati</taxon>
        <taxon>Mycoplasmatota</taxon>
        <taxon>Mollicutes</taxon>
        <taxon>Acholeplasmatales</taxon>
        <taxon>Acholeplasmataceae</taxon>
        <taxon>Peloplasma</taxon>
    </lineage>
</organism>
<dbReference type="PANTHER" id="PTHR38451">
    <property type="entry name" value="TRNA (ADENINE(22)-N(1))-METHYLTRANSFERASE"/>
    <property type="match status" value="1"/>
</dbReference>
<dbReference type="AlphaFoldDB" id="A0AAW6U7Z8"/>
<protein>
    <submittedName>
        <fullName evidence="1">Class I SAM-dependent methyltransferase</fullName>
        <ecNumber evidence="1">2.1.1.-</ecNumber>
    </submittedName>
</protein>
<dbReference type="RefSeq" id="WP_282839023.1">
    <property type="nucleotide sequence ID" value="NZ_JASCXW010000007.1"/>
</dbReference>
<reference evidence="1" key="1">
    <citation type="submission" date="2023-05" db="EMBL/GenBank/DDBJ databases">
        <title>Mariniplasma microaerophilum sp. nov., a novel anaerobic mollicute isolated from terrestrial mud volcano, Taman Peninsula, Russia.</title>
        <authorList>
            <person name="Khomyakova M.A."/>
            <person name="Merkel A.Y."/>
            <person name="Slobodkin A.I."/>
        </authorList>
    </citation>
    <scope>NUCLEOTIDE SEQUENCE</scope>
    <source>
        <strain evidence="1">M4Ah</strain>
    </source>
</reference>
<gene>
    <name evidence="1" type="ORF">QJ521_03425</name>
</gene>
<dbReference type="Pfam" id="PF12847">
    <property type="entry name" value="Methyltransf_18"/>
    <property type="match status" value="1"/>
</dbReference>
<evidence type="ECO:0000313" key="2">
    <source>
        <dbReference type="Proteomes" id="UP001431532"/>
    </source>
</evidence>
<comment type="caution">
    <text evidence="1">The sequence shown here is derived from an EMBL/GenBank/DDBJ whole genome shotgun (WGS) entry which is preliminary data.</text>
</comment>
<dbReference type="GO" id="GO:0032259">
    <property type="term" value="P:methylation"/>
    <property type="evidence" value="ECO:0007669"/>
    <property type="project" value="UniProtKB-KW"/>
</dbReference>
<dbReference type="Proteomes" id="UP001431532">
    <property type="component" value="Unassembled WGS sequence"/>
</dbReference>
<keyword evidence="1" id="KW-0489">Methyltransferase</keyword>
<keyword evidence="2" id="KW-1185">Reference proteome</keyword>
<dbReference type="SUPFAM" id="SSF53335">
    <property type="entry name" value="S-adenosyl-L-methionine-dependent methyltransferases"/>
    <property type="match status" value="1"/>
</dbReference>
<dbReference type="PANTHER" id="PTHR38451:SF1">
    <property type="entry name" value="TRNA (ADENINE(22)-N(1))-METHYLTRANSFERASE"/>
    <property type="match status" value="1"/>
</dbReference>
<dbReference type="InterPro" id="IPR006901">
    <property type="entry name" value="TrmK"/>
</dbReference>
<dbReference type="InterPro" id="IPR029063">
    <property type="entry name" value="SAM-dependent_MTases_sf"/>
</dbReference>
<dbReference type="PIRSF" id="PIRSF018637">
    <property type="entry name" value="TrmK"/>
    <property type="match status" value="1"/>
</dbReference>
<evidence type="ECO:0000313" key="1">
    <source>
        <dbReference type="EMBL" id="MDI6452607.1"/>
    </source>
</evidence>